<evidence type="ECO:0000256" key="5">
    <source>
        <dbReference type="ARBA" id="ARBA00022741"/>
    </source>
</evidence>
<dbReference type="Pfam" id="PF00781">
    <property type="entry name" value="DAGK_cat"/>
    <property type="match status" value="1"/>
</dbReference>
<dbReference type="GO" id="GO:0016301">
    <property type="term" value="F:kinase activity"/>
    <property type="evidence" value="ECO:0007669"/>
    <property type="project" value="UniProtKB-KW"/>
</dbReference>
<dbReference type="Proteomes" id="UP000007939">
    <property type="component" value="Chromosome"/>
</dbReference>
<evidence type="ECO:0000256" key="11">
    <source>
        <dbReference type="ARBA" id="ARBA00023264"/>
    </source>
</evidence>
<keyword evidence="4" id="KW-0479">Metal-binding</keyword>
<keyword evidence="3" id="KW-0808">Transferase</keyword>
<dbReference type="AlphaFoldDB" id="F4GM70"/>
<evidence type="ECO:0000313" key="13">
    <source>
        <dbReference type="EMBL" id="AEC03046.1"/>
    </source>
</evidence>
<dbReference type="STRING" id="760011.Spico_1848"/>
<keyword evidence="10" id="KW-0594">Phospholipid biosynthesis</keyword>
<keyword evidence="5" id="KW-0547">Nucleotide-binding</keyword>
<dbReference type="GO" id="GO:0046872">
    <property type="term" value="F:metal ion binding"/>
    <property type="evidence" value="ECO:0007669"/>
    <property type="project" value="UniProtKB-KW"/>
</dbReference>
<comment type="cofactor">
    <cofactor evidence="1">
        <name>Mg(2+)</name>
        <dbReference type="ChEBI" id="CHEBI:18420"/>
    </cofactor>
</comment>
<dbReference type="PROSITE" id="PS50146">
    <property type="entry name" value="DAGK"/>
    <property type="match status" value="1"/>
</dbReference>
<evidence type="ECO:0000256" key="1">
    <source>
        <dbReference type="ARBA" id="ARBA00001946"/>
    </source>
</evidence>
<dbReference type="GO" id="GO:0005886">
    <property type="term" value="C:plasma membrane"/>
    <property type="evidence" value="ECO:0007669"/>
    <property type="project" value="TreeGrafter"/>
</dbReference>
<evidence type="ECO:0000256" key="2">
    <source>
        <dbReference type="ARBA" id="ARBA00022516"/>
    </source>
</evidence>
<dbReference type="RefSeq" id="WP_013740439.1">
    <property type="nucleotide sequence ID" value="NC_015436.1"/>
</dbReference>
<evidence type="ECO:0000259" key="12">
    <source>
        <dbReference type="PROSITE" id="PS50146"/>
    </source>
</evidence>
<keyword evidence="9" id="KW-0443">Lipid metabolism</keyword>
<organism evidence="13 14">
    <name type="scientific">Parasphaerochaeta coccoides (strain ATCC BAA-1237 / DSM 17374 / SPN1)</name>
    <name type="common">Sphaerochaeta coccoides</name>
    <dbReference type="NCBI Taxonomy" id="760011"/>
    <lineage>
        <taxon>Bacteria</taxon>
        <taxon>Pseudomonadati</taxon>
        <taxon>Spirochaetota</taxon>
        <taxon>Spirochaetia</taxon>
        <taxon>Spirochaetales</taxon>
        <taxon>Sphaerochaetaceae</taxon>
        <taxon>Parasphaerochaeta</taxon>
    </lineage>
</organism>
<dbReference type="EMBL" id="CP002659">
    <property type="protein sequence ID" value="AEC03046.1"/>
    <property type="molecule type" value="Genomic_DNA"/>
</dbReference>
<protein>
    <recommendedName>
        <fullName evidence="12">DAGKc domain-containing protein</fullName>
    </recommendedName>
</protein>
<evidence type="ECO:0000256" key="3">
    <source>
        <dbReference type="ARBA" id="ARBA00022679"/>
    </source>
</evidence>
<dbReference type="Gene3D" id="2.60.200.40">
    <property type="match status" value="1"/>
</dbReference>
<dbReference type="InterPro" id="IPR016064">
    <property type="entry name" value="NAD/diacylglycerol_kinase_sf"/>
</dbReference>
<dbReference type="GO" id="GO:0005524">
    <property type="term" value="F:ATP binding"/>
    <property type="evidence" value="ECO:0007669"/>
    <property type="project" value="UniProtKB-KW"/>
</dbReference>
<dbReference type="InterPro" id="IPR001206">
    <property type="entry name" value="Diacylglycerol_kinase_cat_dom"/>
</dbReference>
<gene>
    <name evidence="13" type="ordered locus">Spico_1848</name>
</gene>
<evidence type="ECO:0000256" key="6">
    <source>
        <dbReference type="ARBA" id="ARBA00022777"/>
    </source>
</evidence>
<dbReference type="Pfam" id="PF19279">
    <property type="entry name" value="YegS_C"/>
    <property type="match status" value="1"/>
</dbReference>
<dbReference type="InterPro" id="IPR045540">
    <property type="entry name" value="YegS/DAGK_C"/>
</dbReference>
<dbReference type="GO" id="GO:0008654">
    <property type="term" value="P:phospholipid biosynthetic process"/>
    <property type="evidence" value="ECO:0007669"/>
    <property type="project" value="UniProtKB-KW"/>
</dbReference>
<sequence>MPEAYIILNPQAAKGHASRKEGIITAYLNRHGWKVRIDRTAGQSDGMRLARQAVRDGRPLIIAAGGDGTVNEVVDGIYQEDIAQGGGLTLPSFGVIPIGRGNDFAYAAGIPAKTGDACARLVHGSPRDLDIGIVRGGDYPEGRCFVNGVGVGFEPLVNFRAMEFKHINGMPSYVLGLLKVLARYPQPWRIRITLDGGEYEVDTQQISICNGRRMGSAFLMGPEASLDDGLFDVTFARRPFKGLKIMSLVPLFLTGRQIRHSSFHFERTAAMTISTDAPVLPVHADGEVISYGCTGISVEMSGKKLKIMI</sequence>
<name>F4GM70_PARC1</name>
<keyword evidence="8" id="KW-0460">Magnesium</keyword>
<keyword evidence="2" id="KW-0444">Lipid biosynthesis</keyword>
<dbReference type="HOGENOM" id="CLU_045532_2_1_12"/>
<dbReference type="InterPro" id="IPR050187">
    <property type="entry name" value="Lipid_Phosphate_FormReg"/>
</dbReference>
<keyword evidence="6" id="KW-0418">Kinase</keyword>
<dbReference type="PANTHER" id="PTHR12358:SF106">
    <property type="entry name" value="LIPID KINASE YEGS"/>
    <property type="match status" value="1"/>
</dbReference>
<evidence type="ECO:0000256" key="10">
    <source>
        <dbReference type="ARBA" id="ARBA00023209"/>
    </source>
</evidence>
<dbReference type="InterPro" id="IPR005218">
    <property type="entry name" value="Diacylglycerol/lipid_kinase"/>
</dbReference>
<evidence type="ECO:0000256" key="7">
    <source>
        <dbReference type="ARBA" id="ARBA00022840"/>
    </source>
</evidence>
<keyword evidence="7" id="KW-0067">ATP-binding</keyword>
<accession>F4GM70</accession>
<evidence type="ECO:0000256" key="9">
    <source>
        <dbReference type="ARBA" id="ARBA00023098"/>
    </source>
</evidence>
<keyword evidence="14" id="KW-1185">Reference proteome</keyword>
<feature type="domain" description="DAGKc" evidence="12">
    <location>
        <begin position="1"/>
        <end position="138"/>
    </location>
</feature>
<dbReference type="OrthoDB" id="9786026at2"/>
<dbReference type="PANTHER" id="PTHR12358">
    <property type="entry name" value="SPHINGOSINE KINASE"/>
    <property type="match status" value="1"/>
</dbReference>
<dbReference type="SUPFAM" id="SSF111331">
    <property type="entry name" value="NAD kinase/diacylglycerol kinase-like"/>
    <property type="match status" value="1"/>
</dbReference>
<dbReference type="InterPro" id="IPR017438">
    <property type="entry name" value="ATP-NAD_kinase_N"/>
</dbReference>
<proteinExistence type="predicted"/>
<dbReference type="KEGG" id="scc:Spico_1848"/>
<evidence type="ECO:0000256" key="4">
    <source>
        <dbReference type="ARBA" id="ARBA00022723"/>
    </source>
</evidence>
<evidence type="ECO:0000313" key="14">
    <source>
        <dbReference type="Proteomes" id="UP000007939"/>
    </source>
</evidence>
<evidence type="ECO:0000256" key="8">
    <source>
        <dbReference type="ARBA" id="ARBA00022842"/>
    </source>
</evidence>
<dbReference type="Gene3D" id="3.40.50.10330">
    <property type="entry name" value="Probable inorganic polyphosphate/atp-NAD kinase, domain 1"/>
    <property type="match status" value="1"/>
</dbReference>
<dbReference type="NCBIfam" id="TIGR00147">
    <property type="entry name" value="YegS/Rv2252/BmrU family lipid kinase"/>
    <property type="match status" value="1"/>
</dbReference>
<keyword evidence="11" id="KW-1208">Phospholipid metabolism</keyword>
<reference evidence="13 14" key="2">
    <citation type="journal article" date="2012" name="Stand. Genomic Sci.">
        <title>Complete genome sequence of the termite hindgut bacterium Spirochaeta coccoides type strain (SPN1(T)), reclassification in the genus Sphaerochaeta as Sphaerochaeta coccoides comb. nov. and emendations of the family Spirochaetaceae and the genus Sphaerochaeta.</title>
        <authorList>
            <person name="Abt B."/>
            <person name="Han C."/>
            <person name="Scheuner C."/>
            <person name="Lu M."/>
            <person name="Lapidus A."/>
            <person name="Nolan M."/>
            <person name="Lucas S."/>
            <person name="Hammon N."/>
            <person name="Deshpande S."/>
            <person name="Cheng J.F."/>
            <person name="Tapia R."/>
            <person name="Goodwin L.A."/>
            <person name="Pitluck S."/>
            <person name="Liolios K."/>
            <person name="Pagani I."/>
            <person name="Ivanova N."/>
            <person name="Mavromatis K."/>
            <person name="Mikhailova N."/>
            <person name="Huntemann M."/>
            <person name="Pati A."/>
            <person name="Chen A."/>
            <person name="Palaniappan K."/>
            <person name="Land M."/>
            <person name="Hauser L."/>
            <person name="Brambilla E.M."/>
            <person name="Rohde M."/>
            <person name="Spring S."/>
            <person name="Gronow S."/>
            <person name="Goker M."/>
            <person name="Woyke T."/>
            <person name="Bristow J."/>
            <person name="Eisen J.A."/>
            <person name="Markowitz V."/>
            <person name="Hugenholtz P."/>
            <person name="Kyrpides N.C."/>
            <person name="Klenk H.P."/>
            <person name="Detter J.C."/>
        </authorList>
    </citation>
    <scope>NUCLEOTIDE SEQUENCE [LARGE SCALE GENOMIC DNA]</scope>
    <source>
        <strain evidence="14">ATCC BAA-1237 / DSM 17374 / SPN1</strain>
    </source>
</reference>
<dbReference type="eggNOG" id="COG1597">
    <property type="taxonomic scope" value="Bacteria"/>
</dbReference>
<reference evidence="14" key="1">
    <citation type="submission" date="2011-04" db="EMBL/GenBank/DDBJ databases">
        <title>The complete genome of Spirochaeta coccoides DSM 17374.</title>
        <authorList>
            <person name="Lucas S."/>
            <person name="Copeland A."/>
            <person name="Lapidus A."/>
            <person name="Bruce D."/>
            <person name="Goodwin L."/>
            <person name="Pitluck S."/>
            <person name="Peters L."/>
            <person name="Kyrpides N."/>
            <person name="Mavromatis K."/>
            <person name="Pagani I."/>
            <person name="Ivanova N."/>
            <person name="Ovchinnikova G."/>
            <person name="Lu M."/>
            <person name="Detter J.C."/>
            <person name="Tapia R."/>
            <person name="Han C."/>
            <person name="Land M."/>
            <person name="Hauser L."/>
            <person name="Markowitz V."/>
            <person name="Cheng J.-F."/>
            <person name="Hugenholtz P."/>
            <person name="Woyke T."/>
            <person name="Wu D."/>
            <person name="Spring S."/>
            <person name="Schroeder M."/>
            <person name="Brambilla E."/>
            <person name="Klenk H.-P."/>
            <person name="Eisen J.A."/>
        </authorList>
    </citation>
    <scope>NUCLEOTIDE SEQUENCE [LARGE SCALE GENOMIC DNA]</scope>
    <source>
        <strain evidence="14">ATCC BAA-1237 / DSM 17374 / SPN1</strain>
    </source>
</reference>
<dbReference type="SMART" id="SM00046">
    <property type="entry name" value="DAGKc"/>
    <property type="match status" value="1"/>
</dbReference>